<name>A0A9W8KZ82_9FUNG</name>
<dbReference type="Pfam" id="PF13181">
    <property type="entry name" value="TPR_8"/>
    <property type="match status" value="3"/>
</dbReference>
<dbReference type="GO" id="GO:0016567">
    <property type="term" value="P:protein ubiquitination"/>
    <property type="evidence" value="ECO:0007669"/>
    <property type="project" value="TreeGrafter"/>
</dbReference>
<gene>
    <name evidence="9" type="primary">APC8</name>
    <name evidence="9" type="ORF">GGI25_002519</name>
</gene>
<dbReference type="GO" id="GO:0031145">
    <property type="term" value="P:anaphase-promoting complex-dependent catabolic process"/>
    <property type="evidence" value="ECO:0007669"/>
    <property type="project" value="TreeGrafter"/>
</dbReference>
<feature type="repeat" description="TPR" evidence="7">
    <location>
        <begin position="277"/>
        <end position="310"/>
    </location>
</feature>
<evidence type="ECO:0000256" key="1">
    <source>
        <dbReference type="ARBA" id="ARBA00022618"/>
    </source>
</evidence>
<feature type="domain" description="Cdc23" evidence="8">
    <location>
        <begin position="116"/>
        <end position="215"/>
    </location>
</feature>
<evidence type="ECO:0000259" key="8">
    <source>
        <dbReference type="Pfam" id="PF04049"/>
    </source>
</evidence>
<evidence type="ECO:0000256" key="5">
    <source>
        <dbReference type="ARBA" id="ARBA00022803"/>
    </source>
</evidence>
<dbReference type="Gene3D" id="1.25.40.10">
    <property type="entry name" value="Tetratricopeptide repeat domain"/>
    <property type="match status" value="2"/>
</dbReference>
<accession>A0A9W8KZ82</accession>
<feature type="repeat" description="TPR" evidence="7">
    <location>
        <begin position="345"/>
        <end position="378"/>
    </location>
</feature>
<evidence type="ECO:0000256" key="6">
    <source>
        <dbReference type="ARBA" id="ARBA00023306"/>
    </source>
</evidence>
<keyword evidence="6" id="KW-0131">Cell cycle</keyword>
<dbReference type="SMART" id="SM00028">
    <property type="entry name" value="TPR"/>
    <property type="match status" value="6"/>
</dbReference>
<dbReference type="OrthoDB" id="10262026at2759"/>
<dbReference type="InterPro" id="IPR007192">
    <property type="entry name" value="APC8"/>
</dbReference>
<evidence type="ECO:0000256" key="4">
    <source>
        <dbReference type="ARBA" id="ARBA00022786"/>
    </source>
</evidence>
<dbReference type="InterPro" id="IPR019734">
    <property type="entry name" value="TPR_rpt"/>
</dbReference>
<keyword evidence="5 7" id="KW-0802">TPR repeat</keyword>
<dbReference type="PANTHER" id="PTHR12558:SF10">
    <property type="entry name" value="CELL DIVISION CYCLE PROTEIN 23 HOMOLOG"/>
    <property type="match status" value="1"/>
</dbReference>
<evidence type="ECO:0000256" key="7">
    <source>
        <dbReference type="PROSITE-ProRule" id="PRU00339"/>
    </source>
</evidence>
<dbReference type="PANTHER" id="PTHR12558">
    <property type="entry name" value="CELL DIVISION CYCLE 16,23,27"/>
    <property type="match status" value="1"/>
</dbReference>
<dbReference type="GO" id="GO:0045842">
    <property type="term" value="P:positive regulation of mitotic metaphase/anaphase transition"/>
    <property type="evidence" value="ECO:0007669"/>
    <property type="project" value="TreeGrafter"/>
</dbReference>
<keyword evidence="4" id="KW-0833">Ubl conjugation pathway</keyword>
<dbReference type="GO" id="GO:0051301">
    <property type="term" value="P:cell division"/>
    <property type="evidence" value="ECO:0007669"/>
    <property type="project" value="UniProtKB-KW"/>
</dbReference>
<protein>
    <submittedName>
        <fullName evidence="9">Anaphase-promoting complex component apc8</fullName>
    </submittedName>
</protein>
<sequence length="507" mass="58133">MDSVDSVCTQLRRAVDECSSRGLVFAAKWAAEQLCSLPNVPTTPLPWDPEDEQSRNQISLAKCLFDLREFDRASHCLRECHGPRATFLRLYSRYLNLERQKSPDLTGIRDELLATEDGFCLYLLSLVQHRLGQRDEARDSCVKSLHKFEYNWSAWLHLEALDAQDSMLPNGWMRHAHMAHLLLETFTSTSAEDFAVHLRILEQMFPQSHFVLGLRAVRHYNAREFEEASRLFAHLQTIDPYQLDLCDIHSNILFVMGDRGRLGELAHKCSQLDRFRPETCCVIGNYYSLRREHEKAIGYFQRAVQLDPKYLAAWTLVGHEFIELKNTAAAIDAYRHAVDIDQRDYRAWYGLGKTYELLNMPHYAVSYYTRAAVLRPYDSRMWCALANCHELSSQPEKAITCYRQALLGSAENEAQAVSRLARLHEDMGDRTRAAYYHQLVFEHYAKNTTEAGEQDDLAAACLFLAAFEHERGNTVVARKYLAQVVGAGGVSQQRVDEAKAVLRAMAR</sequence>
<proteinExistence type="predicted"/>
<keyword evidence="1" id="KW-0132">Cell division</keyword>
<feature type="domain" description="Cdc23" evidence="8">
    <location>
        <begin position="9"/>
        <end position="104"/>
    </location>
</feature>
<organism evidence="9 10">
    <name type="scientific">Coemansia spiralis</name>
    <dbReference type="NCBI Taxonomy" id="417178"/>
    <lineage>
        <taxon>Eukaryota</taxon>
        <taxon>Fungi</taxon>
        <taxon>Fungi incertae sedis</taxon>
        <taxon>Zoopagomycota</taxon>
        <taxon>Kickxellomycotina</taxon>
        <taxon>Kickxellomycetes</taxon>
        <taxon>Kickxellales</taxon>
        <taxon>Kickxellaceae</taxon>
        <taxon>Coemansia</taxon>
    </lineage>
</organism>
<feature type="repeat" description="TPR" evidence="7">
    <location>
        <begin position="311"/>
        <end position="344"/>
    </location>
</feature>
<dbReference type="GO" id="GO:0005680">
    <property type="term" value="C:anaphase-promoting complex"/>
    <property type="evidence" value="ECO:0007669"/>
    <property type="project" value="InterPro"/>
</dbReference>
<dbReference type="Proteomes" id="UP001151518">
    <property type="component" value="Unassembled WGS sequence"/>
</dbReference>
<evidence type="ECO:0000313" key="9">
    <source>
        <dbReference type="EMBL" id="KAJ2678168.1"/>
    </source>
</evidence>
<keyword evidence="3" id="KW-0498">Mitosis</keyword>
<evidence type="ECO:0000256" key="2">
    <source>
        <dbReference type="ARBA" id="ARBA00022737"/>
    </source>
</evidence>
<dbReference type="SUPFAM" id="SSF81901">
    <property type="entry name" value="HCP-like"/>
    <property type="match status" value="1"/>
</dbReference>
<dbReference type="Pfam" id="PF04049">
    <property type="entry name" value="ANAPC8"/>
    <property type="match status" value="2"/>
</dbReference>
<dbReference type="AlphaFoldDB" id="A0A9W8KZ82"/>
<evidence type="ECO:0000256" key="3">
    <source>
        <dbReference type="ARBA" id="ARBA00022776"/>
    </source>
</evidence>
<keyword evidence="2" id="KW-0677">Repeat</keyword>
<dbReference type="PROSITE" id="PS50005">
    <property type="entry name" value="TPR"/>
    <property type="match status" value="3"/>
</dbReference>
<comment type="caution">
    <text evidence="9">The sequence shown here is derived from an EMBL/GenBank/DDBJ whole genome shotgun (WGS) entry which is preliminary data.</text>
</comment>
<reference evidence="9" key="1">
    <citation type="submission" date="2022-07" db="EMBL/GenBank/DDBJ databases">
        <title>Phylogenomic reconstructions and comparative analyses of Kickxellomycotina fungi.</title>
        <authorList>
            <person name="Reynolds N.K."/>
            <person name="Stajich J.E."/>
            <person name="Barry K."/>
            <person name="Grigoriev I.V."/>
            <person name="Crous P."/>
            <person name="Smith M.E."/>
        </authorList>
    </citation>
    <scope>NUCLEOTIDE SEQUENCE</scope>
    <source>
        <strain evidence="9">NRRL 3115</strain>
    </source>
</reference>
<evidence type="ECO:0000313" key="10">
    <source>
        <dbReference type="Proteomes" id="UP001151518"/>
    </source>
</evidence>
<dbReference type="SUPFAM" id="SSF48452">
    <property type="entry name" value="TPR-like"/>
    <property type="match status" value="1"/>
</dbReference>
<dbReference type="InterPro" id="IPR011990">
    <property type="entry name" value="TPR-like_helical_dom_sf"/>
</dbReference>
<dbReference type="EMBL" id="JANBTW010000023">
    <property type="protein sequence ID" value="KAJ2678168.1"/>
    <property type="molecule type" value="Genomic_DNA"/>
</dbReference>